<comment type="subcellular location">
    <subcellularLocation>
        <location evidence="1 3">Nucleus</location>
    </subcellularLocation>
</comment>
<gene>
    <name evidence="6" type="ORF">ZIOFF_069460</name>
</gene>
<evidence type="ECO:0000313" key="6">
    <source>
        <dbReference type="EMBL" id="KAG6472005.1"/>
    </source>
</evidence>
<comment type="caution">
    <text evidence="6">The sequence shown here is derived from an EMBL/GenBank/DDBJ whole genome shotgun (WGS) entry which is preliminary data.</text>
</comment>
<dbReference type="PROSITE" id="PS51017">
    <property type="entry name" value="CCT"/>
    <property type="match status" value="1"/>
</dbReference>
<dbReference type="GO" id="GO:0005634">
    <property type="term" value="C:nucleus"/>
    <property type="evidence" value="ECO:0007669"/>
    <property type="project" value="UniProtKB-SubCell"/>
</dbReference>
<dbReference type="OrthoDB" id="153872at2759"/>
<evidence type="ECO:0000259" key="5">
    <source>
        <dbReference type="PROSITE" id="PS51017"/>
    </source>
</evidence>
<name>A0A8J5C462_ZINOF</name>
<evidence type="ECO:0000313" key="7">
    <source>
        <dbReference type="Proteomes" id="UP000734854"/>
    </source>
</evidence>
<keyword evidence="7" id="KW-1185">Reference proteome</keyword>
<feature type="region of interest" description="Disordered" evidence="4">
    <location>
        <begin position="46"/>
        <end position="68"/>
    </location>
</feature>
<evidence type="ECO:0000256" key="3">
    <source>
        <dbReference type="PROSITE-ProRule" id="PRU00357"/>
    </source>
</evidence>
<dbReference type="GO" id="GO:0009909">
    <property type="term" value="P:regulation of flower development"/>
    <property type="evidence" value="ECO:0007669"/>
    <property type="project" value="InterPro"/>
</dbReference>
<dbReference type="PANTHER" id="PTHR31319">
    <property type="entry name" value="ZINC FINGER PROTEIN CONSTANS-LIKE 4"/>
    <property type="match status" value="1"/>
</dbReference>
<evidence type="ECO:0000256" key="4">
    <source>
        <dbReference type="SAM" id="MobiDB-lite"/>
    </source>
</evidence>
<dbReference type="Pfam" id="PF06203">
    <property type="entry name" value="CCT"/>
    <property type="match status" value="1"/>
</dbReference>
<evidence type="ECO:0000256" key="2">
    <source>
        <dbReference type="ARBA" id="ARBA00023242"/>
    </source>
</evidence>
<dbReference type="GO" id="GO:0003700">
    <property type="term" value="F:DNA-binding transcription factor activity"/>
    <property type="evidence" value="ECO:0007669"/>
    <property type="project" value="TreeGrafter"/>
</dbReference>
<keyword evidence="2 3" id="KW-0539">Nucleus</keyword>
<dbReference type="EMBL" id="JACMSC010000020">
    <property type="protein sequence ID" value="KAG6472005.1"/>
    <property type="molecule type" value="Genomic_DNA"/>
</dbReference>
<dbReference type="InterPro" id="IPR010402">
    <property type="entry name" value="CCT_domain"/>
</dbReference>
<dbReference type="PANTHER" id="PTHR31319:SF114">
    <property type="entry name" value="OS12G0262400 PROTEIN"/>
    <property type="match status" value="1"/>
</dbReference>
<protein>
    <recommendedName>
        <fullName evidence="5">CCT domain-containing protein</fullName>
    </recommendedName>
</protein>
<accession>A0A8J5C462</accession>
<dbReference type="AlphaFoldDB" id="A0A8J5C462"/>
<dbReference type="Proteomes" id="UP000734854">
    <property type="component" value="Unassembled WGS sequence"/>
</dbReference>
<reference evidence="6 7" key="1">
    <citation type="submission" date="2020-08" db="EMBL/GenBank/DDBJ databases">
        <title>Plant Genome Project.</title>
        <authorList>
            <person name="Zhang R.-G."/>
        </authorList>
    </citation>
    <scope>NUCLEOTIDE SEQUENCE [LARGE SCALE GENOMIC DNA]</scope>
    <source>
        <tissue evidence="6">Rhizome</tissue>
    </source>
</reference>
<proteinExistence type="predicted"/>
<dbReference type="InterPro" id="IPR045281">
    <property type="entry name" value="CONSTANS-like"/>
</dbReference>
<feature type="domain" description="CCT" evidence="5">
    <location>
        <begin position="112"/>
        <end position="154"/>
    </location>
</feature>
<organism evidence="6 7">
    <name type="scientific">Zingiber officinale</name>
    <name type="common">Ginger</name>
    <name type="synonym">Amomum zingiber</name>
    <dbReference type="NCBI Taxonomy" id="94328"/>
    <lineage>
        <taxon>Eukaryota</taxon>
        <taxon>Viridiplantae</taxon>
        <taxon>Streptophyta</taxon>
        <taxon>Embryophyta</taxon>
        <taxon>Tracheophyta</taxon>
        <taxon>Spermatophyta</taxon>
        <taxon>Magnoliopsida</taxon>
        <taxon>Liliopsida</taxon>
        <taxon>Zingiberales</taxon>
        <taxon>Zingiberaceae</taxon>
        <taxon>Zingiber</taxon>
    </lineage>
</organism>
<sequence length="236" mass="26855">MFGFSSYHPVLFYEEEAAALPHDLLPNGDNPSFQLPLSYLHRSSSGQSHPLHCHGSEPTHPPYSSSSSSSSSCDYVDFKAGPVRRVLSAGNLQGMNCPNASHRVGRYSAEERKERVQRYRNKRNQRNFHKKITYTCRKTLADSRPRVRGRFMRNEGLEIETETEAAVAETPNIVKLYSHDNREEKERTRNNVDVDVDADWRSHLQAELATEDEANSFFDEDLIASFADALSINLYS</sequence>
<evidence type="ECO:0000256" key="1">
    <source>
        <dbReference type="ARBA" id="ARBA00004123"/>
    </source>
</evidence>